<dbReference type="OrthoDB" id="526941at2759"/>
<reference evidence="2 3" key="1">
    <citation type="submission" date="2016-03" db="EMBL/GenBank/DDBJ databases">
        <authorList>
            <person name="Ploux O."/>
        </authorList>
    </citation>
    <scope>NUCLEOTIDE SEQUENCE [LARGE SCALE GENOMIC DNA]</scope>
    <source>
        <strain evidence="2 3">UAMH 11012</strain>
    </source>
</reference>
<dbReference type="AlphaFoldDB" id="A0A1L7WF41"/>
<proteinExistence type="predicted"/>
<feature type="compositionally biased region" description="Pro residues" evidence="1">
    <location>
        <begin position="79"/>
        <end position="91"/>
    </location>
</feature>
<dbReference type="Proteomes" id="UP000184330">
    <property type="component" value="Unassembled WGS sequence"/>
</dbReference>
<organism evidence="2 3">
    <name type="scientific">Phialocephala subalpina</name>
    <dbReference type="NCBI Taxonomy" id="576137"/>
    <lineage>
        <taxon>Eukaryota</taxon>
        <taxon>Fungi</taxon>
        <taxon>Dikarya</taxon>
        <taxon>Ascomycota</taxon>
        <taxon>Pezizomycotina</taxon>
        <taxon>Leotiomycetes</taxon>
        <taxon>Helotiales</taxon>
        <taxon>Mollisiaceae</taxon>
        <taxon>Phialocephala</taxon>
        <taxon>Phialocephala fortinii species complex</taxon>
    </lineage>
</organism>
<gene>
    <name evidence="2" type="ORF">PAC_01267</name>
</gene>
<evidence type="ECO:0000313" key="2">
    <source>
        <dbReference type="EMBL" id="CZR51392.1"/>
    </source>
</evidence>
<keyword evidence="3" id="KW-1185">Reference proteome</keyword>
<evidence type="ECO:0000313" key="3">
    <source>
        <dbReference type="Proteomes" id="UP000184330"/>
    </source>
</evidence>
<dbReference type="STRING" id="576137.A0A1L7WF41"/>
<sequence length="402" mass="44882">MAAMSTIMTKTSQGRRTWIAALAILLLVWMVWFLNVPSLVKDSRVVAGVTKAIVHGEEHPLFDTAPTSAIAYSASNFPTPTPSPPPPPPPSKHNSTADRPLILYAFFETPGARLNLEFFIRHALHDAADFLFVLNGETDAANLLPKRDNIRFVKRANDCYDLGAFAEILTTNDTYKAYNRYILMNASIRGPFLPYWSNQCWSNVYLDKLNEKTKLVGMTMNCEAPVPHIQSMFWALDRAGLETLLFPSEELVEKFKASLPPHNPNQPVPEMWSPGINSCPHEYWKAVAVEVYSTALVKAAGYEVDAMMSAYRGFGDALARGEEVDLGGGSVKMGTMRTGTGYESICKESLDPLLEKQYWGTTIHPFDTVFAKTNRGSNMGSIERLTQWTAGRQYSSYDVCRW</sequence>
<protein>
    <submittedName>
        <fullName evidence="2">Uncharacterized protein</fullName>
    </submittedName>
</protein>
<dbReference type="PRINTS" id="PR00049">
    <property type="entry name" value="WILMSTUMOUR"/>
</dbReference>
<accession>A0A1L7WF41</accession>
<dbReference type="EMBL" id="FJOG01000002">
    <property type="protein sequence ID" value="CZR51392.1"/>
    <property type="molecule type" value="Genomic_DNA"/>
</dbReference>
<feature type="region of interest" description="Disordered" evidence="1">
    <location>
        <begin position="74"/>
        <end position="95"/>
    </location>
</feature>
<name>A0A1L7WF41_9HELO</name>
<evidence type="ECO:0000256" key="1">
    <source>
        <dbReference type="SAM" id="MobiDB-lite"/>
    </source>
</evidence>